<dbReference type="STRING" id="266892.SAMN04488054_12215"/>
<name>A0A1I4P0H5_9BACI</name>
<evidence type="ECO:0000259" key="1">
    <source>
        <dbReference type="Pfam" id="PF10057"/>
    </source>
</evidence>
<evidence type="ECO:0000313" key="2">
    <source>
        <dbReference type="EMBL" id="SFM21175.1"/>
    </source>
</evidence>
<dbReference type="AlphaFoldDB" id="A0A1I4P0H5"/>
<organism evidence="2 3">
    <name type="scientific">Salibacterium qingdaonense</name>
    <dbReference type="NCBI Taxonomy" id="266892"/>
    <lineage>
        <taxon>Bacteria</taxon>
        <taxon>Bacillati</taxon>
        <taxon>Bacillota</taxon>
        <taxon>Bacilli</taxon>
        <taxon>Bacillales</taxon>
        <taxon>Bacillaceae</taxon>
    </lineage>
</organism>
<dbReference type="InterPro" id="IPR018745">
    <property type="entry name" value="MpsC"/>
</dbReference>
<evidence type="ECO:0000313" key="3">
    <source>
        <dbReference type="Proteomes" id="UP000199668"/>
    </source>
</evidence>
<dbReference type="Proteomes" id="UP000199668">
    <property type="component" value="Unassembled WGS sequence"/>
</dbReference>
<sequence length="239" mass="27505">MEKNSIQAEIASYTGKLLRDNFGKGPSSVYVSIKRPFITIYLSDFLAPMERVLINQNKAMKVEETRDLLMQELLPDIKATLKASAGLDIKEMYYDWSLHHKTGILVGEMVNEDGERDVLLENYEKKEAVHEQIGQVSMQAEKWPEAVDSCLLNDRTLIITRVGILVKIEKELISRGFEEQLKLSKRQLEKRLLHASEFEKILGSKVKDIFVDWDFNIDKSYIIIILQPDQPYGGNELDE</sequence>
<proteinExistence type="predicted"/>
<keyword evidence="3" id="KW-1185">Reference proteome</keyword>
<feature type="domain" description="Na+-translocating membrane potential-generating system MpsC" evidence="1">
    <location>
        <begin position="140"/>
        <end position="227"/>
    </location>
</feature>
<dbReference type="EMBL" id="FOTY01000022">
    <property type="protein sequence ID" value="SFM21175.1"/>
    <property type="molecule type" value="Genomic_DNA"/>
</dbReference>
<dbReference type="Pfam" id="PF10057">
    <property type="entry name" value="MpsC"/>
    <property type="match status" value="2"/>
</dbReference>
<protein>
    <submittedName>
        <fullName evidence="2">Uncharacterized protein YbcI</fullName>
    </submittedName>
</protein>
<reference evidence="2 3" key="1">
    <citation type="submission" date="2016-10" db="EMBL/GenBank/DDBJ databases">
        <authorList>
            <person name="de Groot N.N."/>
        </authorList>
    </citation>
    <scope>NUCLEOTIDE SEQUENCE [LARGE SCALE GENOMIC DNA]</scope>
    <source>
        <strain evidence="2 3">CGMCC 1.6134</strain>
    </source>
</reference>
<dbReference type="OrthoDB" id="2677857at2"/>
<gene>
    <name evidence="2" type="ORF">SAMN04488054_12215</name>
</gene>
<accession>A0A1I4P0H5</accession>
<feature type="domain" description="Na+-translocating membrane potential-generating system MpsC" evidence="1">
    <location>
        <begin position="3"/>
        <end position="106"/>
    </location>
</feature>
<dbReference type="RefSeq" id="WP_090927649.1">
    <property type="nucleotide sequence ID" value="NZ_FOTY01000022.1"/>
</dbReference>